<organism evidence="3 6">
    <name type="scientific">Lactococcus garvieae</name>
    <dbReference type="NCBI Taxonomy" id="1363"/>
    <lineage>
        <taxon>Bacteria</taxon>
        <taxon>Bacillati</taxon>
        <taxon>Bacillota</taxon>
        <taxon>Bacilli</taxon>
        <taxon>Lactobacillales</taxon>
        <taxon>Streptococcaceae</taxon>
        <taxon>Lactococcus</taxon>
    </lineage>
</organism>
<evidence type="ECO:0000313" key="2">
    <source>
        <dbReference type="EMBL" id="GFO52223.1"/>
    </source>
</evidence>
<keyword evidence="1" id="KW-0812">Transmembrane</keyword>
<dbReference type="EMBL" id="BLXU01000009">
    <property type="protein sequence ID" value="GFO52223.1"/>
    <property type="molecule type" value="Genomic_DNA"/>
</dbReference>
<feature type="transmembrane region" description="Helical" evidence="1">
    <location>
        <begin position="50"/>
        <end position="69"/>
    </location>
</feature>
<keyword evidence="1" id="KW-1133">Transmembrane helix</keyword>
<proteinExistence type="predicted"/>
<dbReference type="GeneID" id="61074100"/>
<accession>A0A1I4F3T0</accession>
<dbReference type="OMA" id="MIVRIDS"/>
<dbReference type="EMBL" id="FOTJ01000001">
    <property type="protein sequence ID" value="SFL11426.1"/>
    <property type="molecule type" value="Genomic_DNA"/>
</dbReference>
<dbReference type="EMBL" id="CP109635">
    <property type="protein sequence ID" value="UYT09753.1"/>
    <property type="molecule type" value="Genomic_DNA"/>
</dbReference>
<reference evidence="4" key="3">
    <citation type="submission" date="2022-10" db="EMBL/GenBank/DDBJ databases">
        <title>Genome assembly of Lactococcus garvieae isolates from cricket gut.</title>
        <authorList>
            <person name="Luecke A.R."/>
            <person name="Brown A.M.V."/>
            <person name="Wakeman C.A."/>
        </authorList>
    </citation>
    <scope>NUCLEOTIDE SEQUENCE</scope>
    <source>
        <strain evidence="4">Alexii-11_2</strain>
    </source>
</reference>
<dbReference type="AlphaFoldDB" id="A0A1I4F3T0"/>
<dbReference type="EMBL" id="CP118627">
    <property type="protein sequence ID" value="WEA13000.1"/>
    <property type="molecule type" value="Genomic_DNA"/>
</dbReference>
<evidence type="ECO:0000313" key="5">
    <source>
        <dbReference type="EMBL" id="WEA13000.1"/>
    </source>
</evidence>
<dbReference type="Proteomes" id="UP000504756">
    <property type="component" value="Unassembled WGS sequence"/>
</dbReference>
<dbReference type="Pfam" id="PF11694">
    <property type="entry name" value="DUF3290"/>
    <property type="match status" value="1"/>
</dbReference>
<dbReference type="Proteomes" id="UP001164042">
    <property type="component" value="Chromosome"/>
</dbReference>
<name>A0A1I4F3T0_9LACT</name>
<evidence type="ECO:0000313" key="6">
    <source>
        <dbReference type="Proteomes" id="UP000181969"/>
    </source>
</evidence>
<evidence type="ECO:0000313" key="4">
    <source>
        <dbReference type="EMBL" id="UYT09753.1"/>
    </source>
</evidence>
<dbReference type="OrthoDB" id="3191971at2"/>
<gene>
    <name evidence="2" type="primary">yviB</name>
    <name evidence="2" type="ORF">ikelab_14980</name>
    <name evidence="4" type="ORF">OF801_07145</name>
    <name evidence="5" type="ORF">PWF74_05500</name>
    <name evidence="3" type="ORF">SAMN05216438_101336</name>
</gene>
<evidence type="ECO:0000313" key="3">
    <source>
        <dbReference type="EMBL" id="SFL11426.1"/>
    </source>
</evidence>
<dbReference type="Proteomes" id="UP001217324">
    <property type="component" value="Chromosome"/>
</dbReference>
<evidence type="ECO:0000313" key="7">
    <source>
        <dbReference type="Proteomes" id="UP000504756"/>
    </source>
</evidence>
<keyword evidence="1" id="KW-0472">Membrane</keyword>
<feature type="transmembrane region" description="Helical" evidence="1">
    <location>
        <begin position="18"/>
        <end position="38"/>
    </location>
</feature>
<sequence>MNFYDIGFLKTQAGLTDYLWYIFIFGSLILLIVVFSLYLKHRIKTKYRDLSLIFFLFLILSLGIQYSNYQVNQSRHSQSSQMVSFVEQFADNMKVDQKDILVSSTQLTDGIIVKVKDDFYTVNLNADQQSYTVTETHLINNKINIISK</sequence>
<reference evidence="5" key="4">
    <citation type="submission" date="2023-02" db="EMBL/GenBank/DDBJ databases">
        <title>Comparative genomics and fermentation flavor characterization of five lactic acid bacteria reveal flavor biosynthesis metabolic pathways in fermented muskmelon puree.</title>
        <authorList>
            <person name="Yuan L."/>
            <person name="Li M."/>
            <person name="Xu X."/>
            <person name="Lao F."/>
            <person name="Wu J."/>
        </authorList>
    </citation>
    <scope>NUCLEOTIDE SEQUENCE</scope>
    <source>
        <strain evidence="5">Pa-2</strain>
    </source>
</reference>
<reference evidence="2 7" key="2">
    <citation type="submission" date="2020-06" db="EMBL/GenBank/DDBJ databases">
        <title>Draft genome sequence of Lactic acid bacteria from Okinawan-style tofu.</title>
        <authorList>
            <person name="Takara I."/>
            <person name="Ikematsu S."/>
        </authorList>
    </citation>
    <scope>NUCLEOTIDE SEQUENCE [LARGE SCALE GENOMIC DNA]</scope>
    <source>
        <strain evidence="2">Lg38</strain>
        <strain evidence="7">lg38</strain>
    </source>
</reference>
<dbReference type="Proteomes" id="UP000181969">
    <property type="component" value="Unassembled WGS sequence"/>
</dbReference>
<dbReference type="RefSeq" id="WP_004256363.1">
    <property type="nucleotide sequence ID" value="NZ_AP027239.1"/>
</dbReference>
<reference evidence="3 6" key="1">
    <citation type="submission" date="2016-10" db="EMBL/GenBank/DDBJ databases">
        <authorList>
            <person name="de Groot N.N."/>
        </authorList>
    </citation>
    <scope>NUCLEOTIDE SEQUENCE [LARGE SCALE GENOMIC DNA]</scope>
    <source>
        <strain evidence="3 6">M79</strain>
    </source>
</reference>
<protein>
    <submittedName>
        <fullName evidence="4">DUF3290 domain-containing protein</fullName>
    </submittedName>
</protein>
<dbReference type="InterPro" id="IPR021707">
    <property type="entry name" value="DUF3290"/>
</dbReference>
<evidence type="ECO:0000256" key="1">
    <source>
        <dbReference type="SAM" id="Phobius"/>
    </source>
</evidence>